<reference evidence="2 3" key="1">
    <citation type="submission" date="2017-12" db="EMBL/GenBank/DDBJ databases">
        <title>Comparative genomics of Botrytis spp.</title>
        <authorList>
            <person name="Valero-Jimenez C.A."/>
            <person name="Tapia P."/>
            <person name="Veloso J."/>
            <person name="Silva-Moreno E."/>
            <person name="Staats M."/>
            <person name="Valdes J.H."/>
            <person name="Van Kan J.A.L."/>
        </authorList>
    </citation>
    <scope>NUCLEOTIDE SEQUENCE [LARGE SCALE GENOMIC DNA]</scope>
    <source>
        <strain evidence="2 3">MUCL2120</strain>
    </source>
</reference>
<evidence type="ECO:0000256" key="1">
    <source>
        <dbReference type="SAM" id="Coils"/>
    </source>
</evidence>
<proteinExistence type="predicted"/>
<evidence type="ECO:0000313" key="2">
    <source>
        <dbReference type="EMBL" id="TGO60632.1"/>
    </source>
</evidence>
<name>A0A4Z1IMJ8_9HELO</name>
<dbReference type="EMBL" id="PQXJ01000142">
    <property type="protein sequence ID" value="TGO60632.1"/>
    <property type="molecule type" value="Genomic_DNA"/>
</dbReference>
<evidence type="ECO:0000313" key="3">
    <source>
        <dbReference type="Proteomes" id="UP000297452"/>
    </source>
</evidence>
<dbReference type="AlphaFoldDB" id="A0A4Z1IMJ8"/>
<sequence>MSTYFSPNHAFSRDVGSMEEEMIYFRMIPLNHPNRRVTLQNLRRRLQELLNNLRDENASFESRIGELEVELSTYLAGGGRMLAIYANFKEEIDAELNVLRRQQQSLTSSINTVSGWCAEFDRTGQA</sequence>
<keyword evidence="1" id="KW-0175">Coiled coil</keyword>
<keyword evidence="3" id="KW-1185">Reference proteome</keyword>
<dbReference type="OrthoDB" id="3561675at2759"/>
<feature type="coiled-coil region" evidence="1">
    <location>
        <begin position="36"/>
        <end position="70"/>
    </location>
</feature>
<dbReference type="Proteomes" id="UP000297452">
    <property type="component" value="Unassembled WGS sequence"/>
</dbReference>
<comment type="caution">
    <text evidence="2">The sequence shown here is derived from an EMBL/GenBank/DDBJ whole genome shotgun (WGS) entry which is preliminary data.</text>
</comment>
<organism evidence="2 3">
    <name type="scientific">Botryotinia narcissicola</name>
    <dbReference type="NCBI Taxonomy" id="278944"/>
    <lineage>
        <taxon>Eukaryota</taxon>
        <taxon>Fungi</taxon>
        <taxon>Dikarya</taxon>
        <taxon>Ascomycota</taxon>
        <taxon>Pezizomycotina</taxon>
        <taxon>Leotiomycetes</taxon>
        <taxon>Helotiales</taxon>
        <taxon>Sclerotiniaceae</taxon>
        <taxon>Botryotinia</taxon>
    </lineage>
</organism>
<protein>
    <submittedName>
        <fullName evidence="2">Uncharacterized protein</fullName>
    </submittedName>
</protein>
<gene>
    <name evidence="2" type="ORF">BOTNAR_0142g00030</name>
</gene>
<accession>A0A4Z1IMJ8</accession>